<sequence length="98" mass="11341">MINLNNVLGLYDRKSDFGERYTCLNILFDIYSSTVRDTISAHGWVILPHPLSSPDMAPSDNQVVFIDVFRAFHGIIQQLRTSRKGLLDWTILKDILWF</sequence>
<protein>
    <submittedName>
        <fullName evidence="1">Uncharacterized protein</fullName>
    </submittedName>
</protein>
<evidence type="ECO:0000313" key="1">
    <source>
        <dbReference type="EMBL" id="GIY70727.1"/>
    </source>
</evidence>
<evidence type="ECO:0000313" key="2">
    <source>
        <dbReference type="Proteomes" id="UP001054837"/>
    </source>
</evidence>
<reference evidence="1 2" key="1">
    <citation type="submission" date="2021-06" db="EMBL/GenBank/DDBJ databases">
        <title>Caerostris darwini draft genome.</title>
        <authorList>
            <person name="Kono N."/>
            <person name="Arakawa K."/>
        </authorList>
    </citation>
    <scope>NUCLEOTIDE SEQUENCE [LARGE SCALE GENOMIC DNA]</scope>
</reference>
<dbReference type="Proteomes" id="UP001054837">
    <property type="component" value="Unassembled WGS sequence"/>
</dbReference>
<keyword evidence="2" id="KW-1185">Reference proteome</keyword>
<dbReference type="AlphaFoldDB" id="A0AAV4VKA3"/>
<dbReference type="EMBL" id="BPLQ01013221">
    <property type="protein sequence ID" value="GIY70727.1"/>
    <property type="molecule type" value="Genomic_DNA"/>
</dbReference>
<proteinExistence type="predicted"/>
<name>A0AAV4VKA3_9ARAC</name>
<comment type="caution">
    <text evidence="1">The sequence shown here is derived from an EMBL/GenBank/DDBJ whole genome shotgun (WGS) entry which is preliminary data.</text>
</comment>
<accession>A0AAV4VKA3</accession>
<organism evidence="1 2">
    <name type="scientific">Caerostris darwini</name>
    <dbReference type="NCBI Taxonomy" id="1538125"/>
    <lineage>
        <taxon>Eukaryota</taxon>
        <taxon>Metazoa</taxon>
        <taxon>Ecdysozoa</taxon>
        <taxon>Arthropoda</taxon>
        <taxon>Chelicerata</taxon>
        <taxon>Arachnida</taxon>
        <taxon>Araneae</taxon>
        <taxon>Araneomorphae</taxon>
        <taxon>Entelegynae</taxon>
        <taxon>Araneoidea</taxon>
        <taxon>Araneidae</taxon>
        <taxon>Caerostris</taxon>
    </lineage>
</organism>
<gene>
    <name evidence="1" type="ORF">CDAR_269111</name>
</gene>